<protein>
    <submittedName>
        <fullName evidence="2">Uncharacterized protein</fullName>
    </submittedName>
</protein>
<evidence type="ECO:0000313" key="2">
    <source>
        <dbReference type="EMBL" id="MBT1688572.1"/>
    </source>
</evidence>
<comment type="caution">
    <text evidence="2">The sequence shown here is derived from an EMBL/GenBank/DDBJ whole genome shotgun (WGS) entry which is preliminary data.</text>
</comment>
<feature type="chain" id="PRO_5042916315" evidence="1">
    <location>
        <begin position="24"/>
        <end position="381"/>
    </location>
</feature>
<dbReference type="EMBL" id="JAHESC010000028">
    <property type="protein sequence ID" value="MBT1688572.1"/>
    <property type="molecule type" value="Genomic_DNA"/>
</dbReference>
<evidence type="ECO:0000313" key="3">
    <source>
        <dbReference type="Proteomes" id="UP001319180"/>
    </source>
</evidence>
<accession>A0AAP2DFV5</accession>
<dbReference type="RefSeq" id="WP_254091796.1">
    <property type="nucleotide sequence ID" value="NZ_JAHESC010000028.1"/>
</dbReference>
<dbReference type="SUPFAM" id="SSF63825">
    <property type="entry name" value="YWTD domain"/>
    <property type="match status" value="1"/>
</dbReference>
<keyword evidence="3" id="KW-1185">Reference proteome</keyword>
<organism evidence="2 3">
    <name type="scientific">Dawidia soli</name>
    <dbReference type="NCBI Taxonomy" id="2782352"/>
    <lineage>
        <taxon>Bacteria</taxon>
        <taxon>Pseudomonadati</taxon>
        <taxon>Bacteroidota</taxon>
        <taxon>Cytophagia</taxon>
        <taxon>Cytophagales</taxon>
        <taxon>Chryseotaleaceae</taxon>
        <taxon>Dawidia</taxon>
    </lineage>
</organism>
<gene>
    <name evidence="2" type="ORF">KK078_18525</name>
</gene>
<name>A0AAP2DFV5_9BACT</name>
<dbReference type="AlphaFoldDB" id="A0AAP2DFV5"/>
<reference evidence="2 3" key="1">
    <citation type="submission" date="2021-05" db="EMBL/GenBank/DDBJ databases">
        <title>A Polyphasic approach of four new species of the genus Ohtaekwangia: Ohtaekwangia histidinii sp. nov., Ohtaekwangia cretensis sp. nov., Ohtaekwangia indiensis sp. nov., Ohtaekwangia reichenbachii sp. nov. from diverse environment.</title>
        <authorList>
            <person name="Octaviana S."/>
        </authorList>
    </citation>
    <scope>NUCLEOTIDE SEQUENCE [LARGE SCALE GENOMIC DNA]</scope>
    <source>
        <strain evidence="2 3">PWU37</strain>
    </source>
</reference>
<dbReference type="Proteomes" id="UP001319180">
    <property type="component" value="Unassembled WGS sequence"/>
</dbReference>
<evidence type="ECO:0000256" key="1">
    <source>
        <dbReference type="SAM" id="SignalP"/>
    </source>
</evidence>
<proteinExistence type="predicted"/>
<dbReference type="PROSITE" id="PS51257">
    <property type="entry name" value="PROKAR_LIPOPROTEIN"/>
    <property type="match status" value="1"/>
</dbReference>
<sequence length="381" mass="40742">MKKTRLLFFAALATTAFSFSSCSDDDKPTFNIPTTDIDGDAYTMGGNLRLLYSVDNGANYSATVPANIGENVHVFVKLNNGTTDLTTDDFDIDWTGSSPAPTAIENGVAEFVVSANIAVQVTVTDKMTLVTSHRANGKFFAVNPSTGELTEAFTPMYADAALTSVRGFVYHYKKGLYYASLNTDMGGYLYTINPSTKVATRINENNGANGADVWDAVVNWAVAADDSLIAIGDFNGDGNGVVKFGTDGGRSAKTAQADICCALGMLYDAAAGEFQIANGENANEGEVIIDRVTNAGVFVGESVMMDLVGFSDDLSGGYIYLRTMAKSPAGEVYGTLYSQEFKKTYFVKINIASATITYVATLGENNENQYNSLAFIPNYTF</sequence>
<feature type="signal peptide" evidence="1">
    <location>
        <begin position="1"/>
        <end position="23"/>
    </location>
</feature>
<keyword evidence="1" id="KW-0732">Signal</keyword>